<proteinExistence type="predicted"/>
<keyword evidence="2" id="KW-1185">Reference proteome</keyword>
<accession>A0AAD9YZR8</accession>
<organism evidence="1 2">
    <name type="scientific">Lepraria neglecta</name>
    <dbReference type="NCBI Taxonomy" id="209136"/>
    <lineage>
        <taxon>Eukaryota</taxon>
        <taxon>Fungi</taxon>
        <taxon>Dikarya</taxon>
        <taxon>Ascomycota</taxon>
        <taxon>Pezizomycotina</taxon>
        <taxon>Lecanoromycetes</taxon>
        <taxon>OSLEUM clade</taxon>
        <taxon>Lecanoromycetidae</taxon>
        <taxon>Lecanorales</taxon>
        <taxon>Lecanorineae</taxon>
        <taxon>Stereocaulaceae</taxon>
        <taxon>Lepraria</taxon>
    </lineage>
</organism>
<evidence type="ECO:0000313" key="2">
    <source>
        <dbReference type="Proteomes" id="UP001276659"/>
    </source>
</evidence>
<dbReference type="EMBL" id="JASNWA010000010">
    <property type="protein sequence ID" value="KAK3168979.1"/>
    <property type="molecule type" value="Genomic_DNA"/>
</dbReference>
<evidence type="ECO:0000313" key="1">
    <source>
        <dbReference type="EMBL" id="KAK3168979.1"/>
    </source>
</evidence>
<dbReference type="AlphaFoldDB" id="A0AAD9YZR8"/>
<sequence length="151" mass="18200">MPRSCLAYLYYYNTWLKRDQDYPLREYAWYFWDRTICLSQEIMEDRLRRKAVRLYKLIYHPKLEMHDLILATDWLPKDGLVRLKESLNIPFFYQDFDAFGGFSAGAASSHTGKEPHHRDIYDHPRYFSLEEASQIRLPTPLPCLDEETEIR</sequence>
<protein>
    <submittedName>
        <fullName evidence="1">Uncharacterized protein</fullName>
    </submittedName>
</protein>
<name>A0AAD9YZR8_9LECA</name>
<comment type="caution">
    <text evidence="1">The sequence shown here is derived from an EMBL/GenBank/DDBJ whole genome shotgun (WGS) entry which is preliminary data.</text>
</comment>
<gene>
    <name evidence="1" type="ORF">OEA41_005427</name>
</gene>
<dbReference type="Proteomes" id="UP001276659">
    <property type="component" value="Unassembled WGS sequence"/>
</dbReference>
<reference evidence="1" key="1">
    <citation type="submission" date="2022-11" db="EMBL/GenBank/DDBJ databases">
        <title>Chromosomal genome sequence assembly and mating type (MAT) locus characterization of the leprose asexual lichenized fungus Lepraria neglecta (Nyl.) Erichsen.</title>
        <authorList>
            <person name="Allen J.L."/>
            <person name="Pfeffer B."/>
        </authorList>
    </citation>
    <scope>NUCLEOTIDE SEQUENCE</scope>
    <source>
        <strain evidence="1">Allen 5258</strain>
    </source>
</reference>